<feature type="compositionally biased region" description="Low complexity" evidence="1">
    <location>
        <begin position="150"/>
        <end position="162"/>
    </location>
</feature>
<proteinExistence type="predicted"/>
<reference evidence="3" key="1">
    <citation type="journal article" date="2023" name="Science">
        <title>Genome structures resolve the early diversification of teleost fishes.</title>
        <authorList>
            <person name="Parey E."/>
            <person name="Louis A."/>
            <person name="Montfort J."/>
            <person name="Bouchez O."/>
            <person name="Roques C."/>
            <person name="Iampietro C."/>
            <person name="Lluch J."/>
            <person name="Castinel A."/>
            <person name="Donnadieu C."/>
            <person name="Desvignes T."/>
            <person name="Floi Bucao C."/>
            <person name="Jouanno E."/>
            <person name="Wen M."/>
            <person name="Mejri S."/>
            <person name="Dirks R."/>
            <person name="Jansen H."/>
            <person name="Henkel C."/>
            <person name="Chen W.J."/>
            <person name="Zahm M."/>
            <person name="Cabau C."/>
            <person name="Klopp C."/>
            <person name="Thompson A.W."/>
            <person name="Robinson-Rechavi M."/>
            <person name="Braasch I."/>
            <person name="Lecointre G."/>
            <person name="Bobe J."/>
            <person name="Postlethwait J.H."/>
            <person name="Berthelot C."/>
            <person name="Roest Crollius H."/>
            <person name="Guiguen Y."/>
        </authorList>
    </citation>
    <scope>NUCLEOTIDE SEQUENCE</scope>
    <source>
        <strain evidence="3">NC1722</strain>
    </source>
</reference>
<dbReference type="PANTHER" id="PTHR14240">
    <property type="entry name" value="RETINITIS PIGMENTOSA GTPASE REGULATOR-INTERACTING PROTEIN"/>
    <property type="match status" value="1"/>
</dbReference>
<dbReference type="GO" id="GO:1905515">
    <property type="term" value="P:non-motile cilium assembly"/>
    <property type="evidence" value="ECO:0007669"/>
    <property type="project" value="TreeGrafter"/>
</dbReference>
<dbReference type="PANTHER" id="PTHR14240:SF1">
    <property type="entry name" value="PROTEIN FANTOM-RELATED"/>
    <property type="match status" value="1"/>
</dbReference>
<keyword evidence="4" id="KW-1185">Reference proteome</keyword>
<accession>A0AAD7R6H6</accession>
<dbReference type="GO" id="GO:0046548">
    <property type="term" value="P:retinal rod cell development"/>
    <property type="evidence" value="ECO:0007669"/>
    <property type="project" value="TreeGrafter"/>
</dbReference>
<dbReference type="EMBL" id="JAINUG010000522">
    <property type="protein sequence ID" value="KAJ8366956.1"/>
    <property type="molecule type" value="Genomic_DNA"/>
</dbReference>
<dbReference type="AlphaFoldDB" id="A0AAD7R6H6"/>
<dbReference type="Pfam" id="PF18111">
    <property type="entry name" value="RPGR1_C"/>
    <property type="match status" value="1"/>
</dbReference>
<dbReference type="InterPro" id="IPR041091">
    <property type="entry name" value="RPGRIP1_C"/>
</dbReference>
<comment type="caution">
    <text evidence="3">The sequence shown here is derived from an EMBL/GenBank/DDBJ whole genome shotgun (WGS) entry which is preliminary data.</text>
</comment>
<feature type="domain" description="RPGRIP1 C-terminal" evidence="2">
    <location>
        <begin position="177"/>
        <end position="339"/>
    </location>
</feature>
<feature type="compositionally biased region" description="Low complexity" evidence="1">
    <location>
        <begin position="80"/>
        <end position="92"/>
    </location>
</feature>
<feature type="compositionally biased region" description="Basic and acidic residues" evidence="1">
    <location>
        <begin position="44"/>
        <end position="53"/>
    </location>
</feature>
<gene>
    <name evidence="3" type="ORF">AAFF_G00336250</name>
</gene>
<evidence type="ECO:0000313" key="4">
    <source>
        <dbReference type="Proteomes" id="UP001221898"/>
    </source>
</evidence>
<dbReference type="GO" id="GO:0032391">
    <property type="term" value="C:photoreceptor connecting cilium"/>
    <property type="evidence" value="ECO:0007669"/>
    <property type="project" value="TreeGrafter"/>
</dbReference>
<sequence length="351" mass="39613">MVRVSLRWKYPFQPPEALQSRRQRTGMQERPIAKPRSKAAVPKLETHTVHRETQTQPPSIRLRGSHRATPLNLVSHLKTLPLARRPAQLRPRPSGHLTERETPRPPATTPIIDPKTQEVQSPEQEVEASVVGGLGHEQEEDGAPRDSDDSQSSQSRASSGSDVIIIPHPPRAVKKGDRVRVEILSLSFHPSSRVALDQSVQRVYVEYRLLSVPMETTETPMSLRKPTAGEEIHYNFTRVIYVDSAEAAPLRQYLYTMLEGSDPNQGRLKFTVVSEPMDEGEEECVDVGHAYLDLQEVLLTGNDVTERQIDIVGVHDEVELGKLKVSVEAAQALRDIYWEQRSLRETERETE</sequence>
<dbReference type="Proteomes" id="UP001221898">
    <property type="component" value="Unassembled WGS sequence"/>
</dbReference>
<evidence type="ECO:0000256" key="1">
    <source>
        <dbReference type="SAM" id="MobiDB-lite"/>
    </source>
</evidence>
<dbReference type="InterPro" id="IPR035892">
    <property type="entry name" value="C2_domain_sf"/>
</dbReference>
<dbReference type="Gene3D" id="2.60.40.150">
    <property type="entry name" value="C2 domain"/>
    <property type="match status" value="1"/>
</dbReference>
<dbReference type="InterPro" id="IPR031139">
    <property type="entry name" value="RPGRIP1_fam"/>
</dbReference>
<evidence type="ECO:0000259" key="2">
    <source>
        <dbReference type="Pfam" id="PF18111"/>
    </source>
</evidence>
<feature type="region of interest" description="Disordered" evidence="1">
    <location>
        <begin position="11"/>
        <end position="168"/>
    </location>
</feature>
<organism evidence="3 4">
    <name type="scientific">Aldrovandia affinis</name>
    <dbReference type="NCBI Taxonomy" id="143900"/>
    <lineage>
        <taxon>Eukaryota</taxon>
        <taxon>Metazoa</taxon>
        <taxon>Chordata</taxon>
        <taxon>Craniata</taxon>
        <taxon>Vertebrata</taxon>
        <taxon>Euteleostomi</taxon>
        <taxon>Actinopterygii</taxon>
        <taxon>Neopterygii</taxon>
        <taxon>Teleostei</taxon>
        <taxon>Notacanthiformes</taxon>
        <taxon>Halosauridae</taxon>
        <taxon>Aldrovandia</taxon>
    </lineage>
</organism>
<evidence type="ECO:0000313" key="3">
    <source>
        <dbReference type="EMBL" id="KAJ8366956.1"/>
    </source>
</evidence>
<protein>
    <recommendedName>
        <fullName evidence="2">RPGRIP1 C-terminal domain-containing protein</fullName>
    </recommendedName>
</protein>
<name>A0AAD7R6H6_9TELE</name>